<protein>
    <submittedName>
        <fullName evidence="2">Uncharacterized protein</fullName>
    </submittedName>
</protein>
<reference evidence="2" key="1">
    <citation type="submission" date="2022-03" db="EMBL/GenBank/DDBJ databases">
        <title>Pseudomonas marianensis sp. nov., a marine bacterium isolated from deep-sea sediments of the Mariana Trench.</title>
        <authorList>
            <person name="Wei Y."/>
        </authorList>
    </citation>
    <scope>NUCLEOTIDE SEQUENCE</scope>
    <source>
        <strain evidence="2">PS1</strain>
    </source>
</reference>
<proteinExistence type="predicted"/>
<gene>
    <name evidence="2" type="ORF">MST27_04970</name>
</gene>
<name>A0A9X1W1I5_9GAMM</name>
<sequence length="79" mass="9187">MNIHSLKHDAHVRHPGLPKASWISINIRGFSLRRPRFMKFRVANAVTFWVLGIEVVIRRPWLAGPARQLHPELFKGEQP</sequence>
<dbReference type="EMBL" id="JALGRD010000002">
    <property type="protein sequence ID" value="MCJ0972718.1"/>
    <property type="molecule type" value="Genomic_DNA"/>
</dbReference>
<evidence type="ECO:0000313" key="2">
    <source>
        <dbReference type="EMBL" id="MCJ0972718.1"/>
    </source>
</evidence>
<keyword evidence="1" id="KW-1133">Transmembrane helix</keyword>
<evidence type="ECO:0000256" key="1">
    <source>
        <dbReference type="SAM" id="Phobius"/>
    </source>
</evidence>
<dbReference type="AlphaFoldDB" id="A0A9X1W1I5"/>
<evidence type="ECO:0000313" key="3">
    <source>
        <dbReference type="Proteomes" id="UP001139682"/>
    </source>
</evidence>
<keyword evidence="1" id="KW-0812">Transmembrane</keyword>
<keyword evidence="3" id="KW-1185">Reference proteome</keyword>
<feature type="transmembrane region" description="Helical" evidence="1">
    <location>
        <begin position="42"/>
        <end position="61"/>
    </location>
</feature>
<dbReference type="Proteomes" id="UP001139682">
    <property type="component" value="Unassembled WGS sequence"/>
</dbReference>
<keyword evidence="1" id="KW-0472">Membrane</keyword>
<accession>A0A9X1W1I5</accession>
<dbReference type="RefSeq" id="WP_200630016.1">
    <property type="nucleotide sequence ID" value="NZ_JALGRD010000002.1"/>
</dbReference>
<organism evidence="2 3">
    <name type="scientific">Stutzerimonas marianensis</name>
    <dbReference type="NCBI Taxonomy" id="2929513"/>
    <lineage>
        <taxon>Bacteria</taxon>
        <taxon>Pseudomonadati</taxon>
        <taxon>Pseudomonadota</taxon>
        <taxon>Gammaproteobacteria</taxon>
        <taxon>Pseudomonadales</taxon>
        <taxon>Pseudomonadaceae</taxon>
        <taxon>Stutzerimonas</taxon>
    </lineage>
</organism>
<comment type="caution">
    <text evidence="2">The sequence shown here is derived from an EMBL/GenBank/DDBJ whole genome shotgun (WGS) entry which is preliminary data.</text>
</comment>